<dbReference type="SMART" id="SM00717">
    <property type="entry name" value="SANT"/>
    <property type="match status" value="1"/>
</dbReference>
<feature type="region of interest" description="Disordered" evidence="1">
    <location>
        <begin position="224"/>
        <end position="297"/>
    </location>
</feature>
<feature type="compositionally biased region" description="Acidic residues" evidence="1">
    <location>
        <begin position="478"/>
        <end position="499"/>
    </location>
</feature>
<dbReference type="SUPFAM" id="SSF46689">
    <property type="entry name" value="Homeodomain-like"/>
    <property type="match status" value="1"/>
</dbReference>
<proteinExistence type="predicted"/>
<dbReference type="Pfam" id="PF15963">
    <property type="entry name" value="Myb_DNA-bind_7"/>
    <property type="match status" value="1"/>
</dbReference>
<feature type="compositionally biased region" description="Acidic residues" evidence="1">
    <location>
        <begin position="526"/>
        <end position="542"/>
    </location>
</feature>
<feature type="compositionally biased region" description="Basic residues" evidence="1">
    <location>
        <begin position="258"/>
        <end position="267"/>
    </location>
</feature>
<feature type="domain" description="Myb-like" evidence="2">
    <location>
        <begin position="392"/>
        <end position="440"/>
    </location>
</feature>
<feature type="region of interest" description="Disordered" evidence="1">
    <location>
        <begin position="103"/>
        <end position="129"/>
    </location>
</feature>
<accession>A0A397Z716</accession>
<dbReference type="AlphaFoldDB" id="A0A397Z716"/>
<dbReference type="PANTHER" id="PTHR22929">
    <property type="entry name" value="RNA POLYMERASE III TRANSCRIPTION INITIATION FACTOR B"/>
    <property type="match status" value="1"/>
</dbReference>
<feature type="compositionally biased region" description="Basic residues" evidence="1">
    <location>
        <begin position="278"/>
        <end position="292"/>
    </location>
</feature>
<feature type="region of interest" description="Disordered" evidence="1">
    <location>
        <begin position="330"/>
        <end position="349"/>
    </location>
</feature>
<dbReference type="Proteomes" id="UP000264353">
    <property type="component" value="Chromosome A6"/>
</dbReference>
<feature type="compositionally biased region" description="Low complexity" evidence="1">
    <location>
        <begin position="9"/>
        <end position="18"/>
    </location>
</feature>
<dbReference type="EMBL" id="CM010633">
    <property type="protein sequence ID" value="RID60748.1"/>
    <property type="molecule type" value="Genomic_DNA"/>
</dbReference>
<feature type="compositionally biased region" description="Low complexity" evidence="1">
    <location>
        <begin position="34"/>
        <end position="49"/>
    </location>
</feature>
<evidence type="ECO:0000313" key="3">
    <source>
        <dbReference type="EMBL" id="RID60748.1"/>
    </source>
</evidence>
<feature type="region of interest" description="Disordered" evidence="1">
    <location>
        <begin position="1"/>
        <end position="62"/>
    </location>
</feature>
<evidence type="ECO:0000259" key="2">
    <source>
        <dbReference type="SMART" id="SM00717"/>
    </source>
</evidence>
<dbReference type="InterPro" id="IPR009057">
    <property type="entry name" value="Homeodomain-like_sf"/>
</dbReference>
<dbReference type="PANTHER" id="PTHR22929:SF0">
    <property type="entry name" value="TRANSCRIPTION FACTOR TFIIIB COMPONENT B'' HOMOLOG"/>
    <property type="match status" value="1"/>
</dbReference>
<sequence length="550" mass="61606">MDLDFDDQPAAAPAARAGAKFKPKGRPHPKKKQLSLSTSQPTLSTLLPSEILSTTQSQDPVSLHDVSTIVPDSGGLIDQSTVGTISKENVFSEGLSVLRPCSNVNSEGKRCDNGKEAAPANPPDDPKSLDSAAFVTQETDEVIHSQTQRMQTEEEECHWNMETLNIVQEEGITTAYEQHTGKFQPKPRLQDAVIEEPESHYSVDHTTAANQSKVMVIVTNTVPGGEEHEDHVIGEGNGLGNTVEEEEETRSERESKKGKSKRARKQKTTSEEEPNKSPQKKKFKHSSRQKRNRTLEKELLETPDDEIKFLPIKDMLRLVEYREWLEKKEAKGAPVVPPAQESNTNASEDNHYYSQGFDEEDEFGMVETENQEINVVKPDSPVNYQTYMKKTPRTRWSKQDTELFYEGIQDFGGDLSMVQLLFSDRTHQQIKLKFKLEERRNPLKLNDALSTRPKDLTRFHTLIKKLQQEAPAERAGEEEGEAGEAGEEAETTTDVPENEEPAKSEETGDGVAGVKEPDGGDIENNGGDECEDNEGDDDDDEFWNSYKSDM</sequence>
<dbReference type="CDD" id="cd00167">
    <property type="entry name" value="SANT"/>
    <property type="match status" value="1"/>
</dbReference>
<protein>
    <recommendedName>
        <fullName evidence="2">Myb-like domain-containing protein</fullName>
    </recommendedName>
</protein>
<organism evidence="3 4">
    <name type="scientific">Brassica campestris</name>
    <name type="common">Field mustard</name>
    <dbReference type="NCBI Taxonomy" id="3711"/>
    <lineage>
        <taxon>Eukaryota</taxon>
        <taxon>Viridiplantae</taxon>
        <taxon>Streptophyta</taxon>
        <taxon>Embryophyta</taxon>
        <taxon>Tracheophyta</taxon>
        <taxon>Spermatophyta</taxon>
        <taxon>Magnoliopsida</taxon>
        <taxon>eudicotyledons</taxon>
        <taxon>Gunneridae</taxon>
        <taxon>Pentapetalae</taxon>
        <taxon>rosids</taxon>
        <taxon>malvids</taxon>
        <taxon>Brassicales</taxon>
        <taxon>Brassicaceae</taxon>
        <taxon>Brassiceae</taxon>
        <taxon>Brassica</taxon>
    </lineage>
</organism>
<feature type="compositionally biased region" description="Polar residues" evidence="1">
    <location>
        <begin position="51"/>
        <end position="60"/>
    </location>
</feature>
<gene>
    <name evidence="3" type="ORF">BRARA_F03878</name>
</gene>
<dbReference type="InterPro" id="IPR001005">
    <property type="entry name" value="SANT/Myb"/>
</dbReference>
<feature type="region of interest" description="Disordered" evidence="1">
    <location>
        <begin position="466"/>
        <end position="550"/>
    </location>
</feature>
<evidence type="ECO:0000313" key="4">
    <source>
        <dbReference type="Proteomes" id="UP000264353"/>
    </source>
</evidence>
<evidence type="ECO:0000256" key="1">
    <source>
        <dbReference type="SAM" id="MobiDB-lite"/>
    </source>
</evidence>
<dbReference type="InterPro" id="IPR039467">
    <property type="entry name" value="TFIIIB_B''_Myb"/>
</dbReference>
<name>A0A397Z716_BRACM</name>
<feature type="compositionally biased region" description="Basic residues" evidence="1">
    <location>
        <begin position="19"/>
        <end position="33"/>
    </location>
</feature>
<reference evidence="3 4" key="1">
    <citation type="submission" date="2018-06" db="EMBL/GenBank/DDBJ databases">
        <title>WGS assembly of Brassica rapa FPsc.</title>
        <authorList>
            <person name="Bowman J."/>
            <person name="Kohchi T."/>
            <person name="Yamato K."/>
            <person name="Jenkins J."/>
            <person name="Shu S."/>
            <person name="Ishizaki K."/>
            <person name="Yamaoka S."/>
            <person name="Nishihama R."/>
            <person name="Nakamura Y."/>
            <person name="Berger F."/>
            <person name="Adam C."/>
            <person name="Aki S."/>
            <person name="Althoff F."/>
            <person name="Araki T."/>
            <person name="Arteaga-Vazquez M."/>
            <person name="Balasubrmanian S."/>
            <person name="Bauer D."/>
            <person name="Boehm C."/>
            <person name="Briginshaw L."/>
            <person name="Caballero-Perez J."/>
            <person name="Catarino B."/>
            <person name="Chen F."/>
            <person name="Chiyoda S."/>
            <person name="Chovatia M."/>
            <person name="Davies K."/>
            <person name="Delmans M."/>
            <person name="Demura T."/>
            <person name="Dierschke T."/>
            <person name="Dolan L."/>
            <person name="Dorantes-Acosta A."/>
            <person name="Eklund D."/>
            <person name="Florent S."/>
            <person name="Flores-Sandoval E."/>
            <person name="Fujiyama A."/>
            <person name="Fukuzawa H."/>
            <person name="Galik B."/>
            <person name="Grimanelli D."/>
            <person name="Grimwood J."/>
            <person name="Grossniklaus U."/>
            <person name="Hamada T."/>
            <person name="Haseloff J."/>
            <person name="Hetherington A."/>
            <person name="Higo A."/>
            <person name="Hirakawa Y."/>
            <person name="Hundley H."/>
            <person name="Ikeda Y."/>
            <person name="Inoue K."/>
            <person name="Inoue S."/>
            <person name="Ishida S."/>
            <person name="Jia Q."/>
            <person name="Kakita M."/>
            <person name="Kanazawa T."/>
            <person name="Kawai Y."/>
            <person name="Kawashima T."/>
            <person name="Kennedy M."/>
            <person name="Kinose K."/>
            <person name="Kinoshita T."/>
            <person name="Kohara Y."/>
            <person name="Koide E."/>
            <person name="Komatsu K."/>
            <person name="Kopischke S."/>
            <person name="Kubo M."/>
            <person name="Kyozuka J."/>
            <person name="Lagercrantz U."/>
            <person name="Lin S."/>
            <person name="Lindquist E."/>
            <person name="Lipzen A."/>
            <person name="Lu C."/>
            <person name="Luna E."/>
            <person name="Martienssen R."/>
            <person name="Minamino N."/>
            <person name="Mizutani M."/>
            <person name="Mizutani M."/>
            <person name="Mochizuki N."/>
            <person name="Monte I."/>
            <person name="Mosher R."/>
            <person name="Nagasaki H."/>
            <person name="Nakagami H."/>
            <person name="Naramoto S."/>
            <person name="Nishitani K."/>
            <person name="Ohtani M."/>
            <person name="Okamoto T."/>
            <person name="Okumura M."/>
            <person name="Phillips J."/>
            <person name="Pollak B."/>
            <person name="Reinders A."/>
            <person name="Roevekamp M."/>
            <person name="Sano R."/>
            <person name="Sawa S."/>
            <person name="Schmid M."/>
            <person name="Shirakawa M."/>
            <person name="Solano R."/>
            <person name="Spunde A."/>
            <person name="Suetsugu N."/>
            <person name="Sugano S."/>
            <person name="Sugiyama A."/>
            <person name="Sun R."/>
            <person name="Suzuki Y."/>
            <person name="Takenaka M."/>
            <person name="Takezawa D."/>
            <person name="Tomogane H."/>
            <person name="Tsuzuki M."/>
            <person name="Ueda T."/>
            <person name="Umeda M."/>
            <person name="Ward J."/>
            <person name="Watanabe Y."/>
            <person name="Yazaki K."/>
            <person name="Yokoyama R."/>
            <person name="Yoshitake Y."/>
            <person name="Yotsui I."/>
            <person name="Zachgo S."/>
            <person name="Schmutz J."/>
        </authorList>
    </citation>
    <scope>NUCLEOTIDE SEQUENCE [LARGE SCALE GENOMIC DNA]</scope>
    <source>
        <strain evidence="4">cv. B-3</strain>
    </source>
</reference>